<dbReference type="CDD" id="cd06173">
    <property type="entry name" value="MFS_MefA_like"/>
    <property type="match status" value="1"/>
</dbReference>
<sequence length="559" mass="60335">MGAIWRHPRKPVARGVPVIERRPTFAPFANPDFRLLWTATVISQLGGLIQTVGAGWLMTSLTSSHQLIALVQASNTLPIMVLSLIAGALADNFPRRIILIWAQVFLFTASVALSVVAFWGTMTPWLLLSFTFLIGCGTALYNPSWQASMGDIVEREDLPQAVSLNSMGFNMMRSVGPAIGGAVVAAFGAAAAFALNAASYLPLLGALMRWRPAYPERRLPRESLRAALSSGLRYVAMSPNLMRAMARAGLFGFGACAVLALLPMVARDLLHGTALTYGITLGAFGLGAIGGVMLNGPLRARLRNESIVRGGCLVFALGLVALGLSRSLWLTAPALLICGGAWVMALSLFNVTVQLSSPRWVVGRALSFYQTAAFGGMTVGAWVWGAVADAGGVSLALYIAAGALVLAALSGLWLAVGEFGGLSLDPVGPFNAPPLRLDLRGRSGPIMVMIDYRIAEEDVTEFLAVMQERRRIRRRDGARAWALLRDLEDPDIWVESYHVATWVEYIRHIERRTKADLANLERLHGLHRGPGKPVVHRMIERHSIPQPGEMVLKPGPDLP</sequence>
<keyword evidence="5 7" id="KW-1133">Transmembrane helix</keyword>
<dbReference type="InterPro" id="IPR011008">
    <property type="entry name" value="Dimeric_a/b-barrel"/>
</dbReference>
<dbReference type="InterPro" id="IPR020846">
    <property type="entry name" value="MFS_dom"/>
</dbReference>
<dbReference type="PROSITE" id="PS50850">
    <property type="entry name" value="MFS"/>
    <property type="match status" value="1"/>
</dbReference>
<organism evidence="9 10">
    <name type="scientific">Gemmobacter lutimaris</name>
    <dbReference type="NCBI Taxonomy" id="2306023"/>
    <lineage>
        <taxon>Bacteria</taxon>
        <taxon>Pseudomonadati</taxon>
        <taxon>Pseudomonadota</taxon>
        <taxon>Alphaproteobacteria</taxon>
        <taxon>Rhodobacterales</taxon>
        <taxon>Paracoccaceae</taxon>
        <taxon>Gemmobacter</taxon>
    </lineage>
</organism>
<dbReference type="Gene3D" id="1.20.1250.20">
    <property type="entry name" value="MFS general substrate transporter like domains"/>
    <property type="match status" value="1"/>
</dbReference>
<dbReference type="GO" id="GO:0022857">
    <property type="term" value="F:transmembrane transporter activity"/>
    <property type="evidence" value="ECO:0007669"/>
    <property type="project" value="InterPro"/>
</dbReference>
<dbReference type="GO" id="GO:0005886">
    <property type="term" value="C:plasma membrane"/>
    <property type="evidence" value="ECO:0007669"/>
    <property type="project" value="UniProtKB-SubCell"/>
</dbReference>
<evidence type="ECO:0000256" key="1">
    <source>
        <dbReference type="ARBA" id="ARBA00004651"/>
    </source>
</evidence>
<keyword evidence="2" id="KW-0813">Transport</keyword>
<feature type="transmembrane region" description="Helical" evidence="7">
    <location>
        <begin position="396"/>
        <end position="416"/>
    </location>
</feature>
<evidence type="ECO:0000256" key="5">
    <source>
        <dbReference type="ARBA" id="ARBA00022989"/>
    </source>
</evidence>
<feature type="transmembrane region" description="Helical" evidence="7">
    <location>
        <begin position="35"/>
        <end position="57"/>
    </location>
</feature>
<feature type="transmembrane region" description="Helical" evidence="7">
    <location>
        <begin position="274"/>
        <end position="294"/>
    </location>
</feature>
<accession>A0A398BR83</accession>
<name>A0A398BR83_9RHOB</name>
<evidence type="ECO:0000256" key="7">
    <source>
        <dbReference type="SAM" id="Phobius"/>
    </source>
</evidence>
<protein>
    <submittedName>
        <fullName evidence="9">MFS transporter</fullName>
    </submittedName>
</protein>
<feature type="transmembrane region" description="Helical" evidence="7">
    <location>
        <begin position="365"/>
        <end position="384"/>
    </location>
</feature>
<feature type="domain" description="Major facilitator superfamily (MFS) profile" evidence="8">
    <location>
        <begin position="32"/>
        <end position="419"/>
    </location>
</feature>
<dbReference type="PANTHER" id="PTHR23513:SF11">
    <property type="entry name" value="STAPHYLOFERRIN A TRANSPORTER"/>
    <property type="match status" value="1"/>
</dbReference>
<comment type="subcellular location">
    <subcellularLocation>
        <location evidence="1">Cell membrane</location>
        <topology evidence="1">Multi-pass membrane protein</topology>
    </subcellularLocation>
</comment>
<proteinExistence type="predicted"/>
<keyword evidence="10" id="KW-1185">Reference proteome</keyword>
<feature type="transmembrane region" description="Helical" evidence="7">
    <location>
        <begin position="330"/>
        <end position="353"/>
    </location>
</feature>
<feature type="transmembrane region" description="Helical" evidence="7">
    <location>
        <begin position="178"/>
        <end position="201"/>
    </location>
</feature>
<keyword evidence="6 7" id="KW-0472">Membrane</keyword>
<evidence type="ECO:0000256" key="3">
    <source>
        <dbReference type="ARBA" id="ARBA00022475"/>
    </source>
</evidence>
<evidence type="ECO:0000256" key="6">
    <source>
        <dbReference type="ARBA" id="ARBA00023136"/>
    </source>
</evidence>
<comment type="caution">
    <text evidence="9">The sequence shown here is derived from an EMBL/GenBank/DDBJ whole genome shotgun (WGS) entry which is preliminary data.</text>
</comment>
<dbReference type="OrthoDB" id="9809918at2"/>
<evidence type="ECO:0000256" key="2">
    <source>
        <dbReference type="ARBA" id="ARBA00022448"/>
    </source>
</evidence>
<reference evidence="9 10" key="1">
    <citation type="submission" date="2018-09" db="EMBL/GenBank/DDBJ databases">
        <title>Gemmobacter lutimaris sp. nov., a marine bacterium isolated from tidal flat.</title>
        <authorList>
            <person name="Lee D.W."/>
            <person name="Yoo Y."/>
            <person name="Kim J.-J."/>
            <person name="Kim B.S."/>
        </authorList>
    </citation>
    <scope>NUCLEOTIDE SEQUENCE [LARGE SCALE GENOMIC DNA]</scope>
    <source>
        <strain evidence="9 10">YJ-T1-11</strain>
    </source>
</reference>
<dbReference type="PANTHER" id="PTHR23513">
    <property type="entry name" value="INTEGRAL MEMBRANE EFFLUX PROTEIN-RELATED"/>
    <property type="match status" value="1"/>
</dbReference>
<feature type="transmembrane region" description="Helical" evidence="7">
    <location>
        <begin position="306"/>
        <end position="324"/>
    </location>
</feature>
<dbReference type="PRINTS" id="PR01035">
    <property type="entry name" value="TCRTETA"/>
</dbReference>
<dbReference type="Pfam" id="PF05977">
    <property type="entry name" value="MFS_3"/>
    <property type="match status" value="1"/>
</dbReference>
<dbReference type="Proteomes" id="UP000266649">
    <property type="component" value="Unassembled WGS sequence"/>
</dbReference>
<feature type="transmembrane region" description="Helical" evidence="7">
    <location>
        <begin position="69"/>
        <end position="90"/>
    </location>
</feature>
<feature type="transmembrane region" description="Helical" evidence="7">
    <location>
        <begin position="244"/>
        <end position="262"/>
    </location>
</feature>
<feature type="transmembrane region" description="Helical" evidence="7">
    <location>
        <begin position="125"/>
        <end position="141"/>
    </location>
</feature>
<dbReference type="InterPro" id="IPR001958">
    <property type="entry name" value="Tet-R_TetA/multi-R_MdtG-like"/>
</dbReference>
<keyword evidence="3" id="KW-1003">Cell membrane</keyword>
<dbReference type="EMBL" id="QXXQ01000004">
    <property type="protein sequence ID" value="RID92254.1"/>
    <property type="molecule type" value="Genomic_DNA"/>
</dbReference>
<keyword evidence="4 7" id="KW-0812">Transmembrane</keyword>
<dbReference type="SUPFAM" id="SSF54909">
    <property type="entry name" value="Dimeric alpha+beta barrel"/>
    <property type="match status" value="1"/>
</dbReference>
<evidence type="ECO:0000259" key="8">
    <source>
        <dbReference type="PROSITE" id="PS50850"/>
    </source>
</evidence>
<dbReference type="InterPro" id="IPR036259">
    <property type="entry name" value="MFS_trans_sf"/>
</dbReference>
<dbReference type="InterPro" id="IPR010290">
    <property type="entry name" value="TM_effector"/>
</dbReference>
<dbReference type="SUPFAM" id="SSF103473">
    <property type="entry name" value="MFS general substrate transporter"/>
    <property type="match status" value="1"/>
</dbReference>
<evidence type="ECO:0000313" key="9">
    <source>
        <dbReference type="EMBL" id="RID92254.1"/>
    </source>
</evidence>
<evidence type="ECO:0000313" key="10">
    <source>
        <dbReference type="Proteomes" id="UP000266649"/>
    </source>
</evidence>
<dbReference type="AlphaFoldDB" id="A0A398BR83"/>
<gene>
    <name evidence="9" type="ORF">D2N39_10170</name>
</gene>
<feature type="transmembrane region" description="Helical" evidence="7">
    <location>
        <begin position="96"/>
        <end position="118"/>
    </location>
</feature>
<evidence type="ECO:0000256" key="4">
    <source>
        <dbReference type="ARBA" id="ARBA00022692"/>
    </source>
</evidence>